<accession>A0A175RVP1</accession>
<proteinExistence type="predicted"/>
<evidence type="ECO:0000313" key="2">
    <source>
        <dbReference type="Proteomes" id="UP000078529"/>
    </source>
</evidence>
<dbReference type="Proteomes" id="UP000078529">
    <property type="component" value="Unassembled WGS sequence"/>
</dbReference>
<sequence>MSRIAERITDLSLKDDLDEAIDEAIRTCGGDARVAVGALILGQRSLQEAYSERISAGYVRRGLAK</sequence>
<comment type="caution">
    <text evidence="1">The sequence shown here is derived from an EMBL/GenBank/DDBJ whole genome shotgun (WGS) entry which is preliminary data.</text>
</comment>
<organism evidence="1 2">
    <name type="scientific">Aureimonas ureilytica</name>
    <dbReference type="NCBI Taxonomy" id="401562"/>
    <lineage>
        <taxon>Bacteria</taxon>
        <taxon>Pseudomonadati</taxon>
        <taxon>Pseudomonadota</taxon>
        <taxon>Alphaproteobacteria</taxon>
        <taxon>Hyphomicrobiales</taxon>
        <taxon>Aurantimonadaceae</taxon>
        <taxon>Aureimonas</taxon>
    </lineage>
</organism>
<dbReference type="AlphaFoldDB" id="A0A175RVP1"/>
<dbReference type="EMBL" id="LDQA01000013">
    <property type="protein sequence ID" value="KTR07044.1"/>
    <property type="molecule type" value="Genomic_DNA"/>
</dbReference>
<keyword evidence="2" id="KW-1185">Reference proteome</keyword>
<gene>
    <name evidence="1" type="ORF">NS365_05190</name>
</gene>
<protein>
    <submittedName>
        <fullName evidence="1">Uncharacterized protein</fullName>
    </submittedName>
</protein>
<reference evidence="1 2" key="1">
    <citation type="journal article" date="2016" name="Front. Microbiol.">
        <title>Genomic Resource of Rice Seed Associated Bacteria.</title>
        <authorList>
            <person name="Midha S."/>
            <person name="Bansal K."/>
            <person name="Sharma S."/>
            <person name="Kumar N."/>
            <person name="Patil P.P."/>
            <person name="Chaudhry V."/>
            <person name="Patil P.B."/>
        </authorList>
    </citation>
    <scope>NUCLEOTIDE SEQUENCE [LARGE SCALE GENOMIC DNA]</scope>
    <source>
        <strain evidence="1 2">NS365</strain>
    </source>
</reference>
<dbReference type="PATRIC" id="fig|401562.4.peg.647"/>
<evidence type="ECO:0000313" key="1">
    <source>
        <dbReference type="EMBL" id="KTR07044.1"/>
    </source>
</evidence>
<name>A0A175RVP1_9HYPH</name>